<evidence type="ECO:0000313" key="1">
    <source>
        <dbReference type="EMBL" id="KAH3727147.1"/>
    </source>
</evidence>
<sequence>MRTIRQSSQNVEESLQSLISQVLESCFQVDDVVFDRLNNELFGLVKDAYISKLLDIADNNDNTLPQYRQELSPKARLCENCSAGRNAAELSARKGTQKTATYLSSS</sequence>
<accession>A0A9D4CMB6</accession>
<dbReference type="EMBL" id="JAIWYP010000012">
    <property type="protein sequence ID" value="KAH3727147.1"/>
    <property type="molecule type" value="Genomic_DNA"/>
</dbReference>
<proteinExistence type="predicted"/>
<dbReference type="AlphaFoldDB" id="A0A9D4CMB6"/>
<reference evidence="1" key="1">
    <citation type="journal article" date="2019" name="bioRxiv">
        <title>The Genome of the Zebra Mussel, Dreissena polymorpha: A Resource for Invasive Species Research.</title>
        <authorList>
            <person name="McCartney M.A."/>
            <person name="Auch B."/>
            <person name="Kono T."/>
            <person name="Mallez S."/>
            <person name="Zhang Y."/>
            <person name="Obille A."/>
            <person name="Becker A."/>
            <person name="Abrahante J.E."/>
            <person name="Garbe J."/>
            <person name="Badalamenti J.P."/>
            <person name="Herman A."/>
            <person name="Mangelson H."/>
            <person name="Liachko I."/>
            <person name="Sullivan S."/>
            <person name="Sone E.D."/>
            <person name="Koren S."/>
            <person name="Silverstein K.A.T."/>
            <person name="Beckman K.B."/>
            <person name="Gohl D.M."/>
        </authorList>
    </citation>
    <scope>NUCLEOTIDE SEQUENCE</scope>
    <source>
        <strain evidence="1">Duluth1</strain>
        <tissue evidence="1">Whole animal</tissue>
    </source>
</reference>
<reference evidence="1" key="2">
    <citation type="submission" date="2020-11" db="EMBL/GenBank/DDBJ databases">
        <authorList>
            <person name="McCartney M.A."/>
            <person name="Auch B."/>
            <person name="Kono T."/>
            <person name="Mallez S."/>
            <person name="Becker A."/>
            <person name="Gohl D.M."/>
            <person name="Silverstein K.A.T."/>
            <person name="Koren S."/>
            <person name="Bechman K.B."/>
            <person name="Herman A."/>
            <person name="Abrahante J.E."/>
            <person name="Garbe J."/>
        </authorList>
    </citation>
    <scope>NUCLEOTIDE SEQUENCE</scope>
    <source>
        <strain evidence="1">Duluth1</strain>
        <tissue evidence="1">Whole animal</tissue>
    </source>
</reference>
<organism evidence="1 2">
    <name type="scientific">Dreissena polymorpha</name>
    <name type="common">Zebra mussel</name>
    <name type="synonym">Mytilus polymorpha</name>
    <dbReference type="NCBI Taxonomy" id="45954"/>
    <lineage>
        <taxon>Eukaryota</taxon>
        <taxon>Metazoa</taxon>
        <taxon>Spiralia</taxon>
        <taxon>Lophotrochozoa</taxon>
        <taxon>Mollusca</taxon>
        <taxon>Bivalvia</taxon>
        <taxon>Autobranchia</taxon>
        <taxon>Heteroconchia</taxon>
        <taxon>Euheterodonta</taxon>
        <taxon>Imparidentia</taxon>
        <taxon>Neoheterodontei</taxon>
        <taxon>Myida</taxon>
        <taxon>Dreissenoidea</taxon>
        <taxon>Dreissenidae</taxon>
        <taxon>Dreissena</taxon>
    </lineage>
</organism>
<name>A0A9D4CMB6_DREPO</name>
<comment type="caution">
    <text evidence="1">The sequence shown here is derived from an EMBL/GenBank/DDBJ whole genome shotgun (WGS) entry which is preliminary data.</text>
</comment>
<protein>
    <submittedName>
        <fullName evidence="1">Uncharacterized protein</fullName>
    </submittedName>
</protein>
<dbReference type="Proteomes" id="UP000828390">
    <property type="component" value="Unassembled WGS sequence"/>
</dbReference>
<evidence type="ECO:0000313" key="2">
    <source>
        <dbReference type="Proteomes" id="UP000828390"/>
    </source>
</evidence>
<gene>
    <name evidence="1" type="ORF">DPMN_053073</name>
</gene>
<keyword evidence="2" id="KW-1185">Reference proteome</keyword>